<feature type="region of interest" description="Disordered" evidence="1">
    <location>
        <begin position="24"/>
        <end position="48"/>
    </location>
</feature>
<dbReference type="InterPro" id="IPR035940">
    <property type="entry name" value="CAP_sf"/>
</dbReference>
<dbReference type="InterPro" id="IPR014044">
    <property type="entry name" value="CAP_dom"/>
</dbReference>
<dbReference type="CDD" id="cd05379">
    <property type="entry name" value="CAP_bacterial"/>
    <property type="match status" value="1"/>
</dbReference>
<comment type="caution">
    <text evidence="4">The sequence shown here is derived from an EMBL/GenBank/DDBJ whole genome shotgun (WGS) entry which is preliminary data.</text>
</comment>
<dbReference type="EMBL" id="BOMG01000012">
    <property type="protein sequence ID" value="GID52264.1"/>
    <property type="molecule type" value="Genomic_DNA"/>
</dbReference>
<accession>A0ABQ3X170</accession>
<dbReference type="Proteomes" id="UP000612282">
    <property type="component" value="Unassembled WGS sequence"/>
</dbReference>
<dbReference type="Pfam" id="PF00188">
    <property type="entry name" value="CAP"/>
    <property type="match status" value="1"/>
</dbReference>
<reference evidence="4 5" key="1">
    <citation type="submission" date="2021-01" db="EMBL/GenBank/DDBJ databases">
        <title>Whole genome shotgun sequence of Actinoplanes couchii NBRC 106145.</title>
        <authorList>
            <person name="Komaki H."/>
            <person name="Tamura T."/>
        </authorList>
    </citation>
    <scope>NUCLEOTIDE SEQUENCE [LARGE SCALE GENOMIC DNA]</scope>
    <source>
        <strain evidence="4 5">NBRC 106145</strain>
    </source>
</reference>
<sequence length="187" mass="20451">MDMRKTLVVLGLAVFALPGAPARAESSTMGESLTRAEDPNPIVDSRTGVTADSVSASPYAPFQQQVLALVNHNRQRAGCEPLTLDMRLIRAANRHAADMARREYFDHETPGGRSAGERVAGAGYSWSKYSENIAKGQDSPFQVVRAWMDSPGHRRNILDCSLDEMGVGLAVSSDRTPYWVQDFATPR</sequence>
<dbReference type="SUPFAM" id="SSF55797">
    <property type="entry name" value="PR-1-like"/>
    <property type="match status" value="1"/>
</dbReference>
<protein>
    <recommendedName>
        <fullName evidence="3">SCP domain-containing protein</fullName>
    </recommendedName>
</protein>
<evidence type="ECO:0000313" key="5">
    <source>
        <dbReference type="Proteomes" id="UP000612282"/>
    </source>
</evidence>
<feature type="domain" description="SCP" evidence="3">
    <location>
        <begin position="67"/>
        <end position="183"/>
    </location>
</feature>
<organism evidence="4 5">
    <name type="scientific">Actinoplanes couchii</name>
    <dbReference type="NCBI Taxonomy" id="403638"/>
    <lineage>
        <taxon>Bacteria</taxon>
        <taxon>Bacillati</taxon>
        <taxon>Actinomycetota</taxon>
        <taxon>Actinomycetes</taxon>
        <taxon>Micromonosporales</taxon>
        <taxon>Micromonosporaceae</taxon>
        <taxon>Actinoplanes</taxon>
    </lineage>
</organism>
<proteinExistence type="predicted"/>
<evidence type="ECO:0000256" key="1">
    <source>
        <dbReference type="SAM" id="MobiDB-lite"/>
    </source>
</evidence>
<dbReference type="PANTHER" id="PTHR31157:SF1">
    <property type="entry name" value="SCP DOMAIN-CONTAINING PROTEIN"/>
    <property type="match status" value="1"/>
</dbReference>
<feature type="chain" id="PRO_5046345302" description="SCP domain-containing protein" evidence="2">
    <location>
        <begin position="25"/>
        <end position="187"/>
    </location>
</feature>
<feature type="signal peptide" evidence="2">
    <location>
        <begin position="1"/>
        <end position="24"/>
    </location>
</feature>
<keyword evidence="5" id="KW-1185">Reference proteome</keyword>
<evidence type="ECO:0000313" key="4">
    <source>
        <dbReference type="EMBL" id="GID52264.1"/>
    </source>
</evidence>
<evidence type="ECO:0000259" key="3">
    <source>
        <dbReference type="Pfam" id="PF00188"/>
    </source>
</evidence>
<gene>
    <name evidence="4" type="ORF">Aco03nite_006680</name>
</gene>
<keyword evidence="2" id="KW-0732">Signal</keyword>
<dbReference type="PANTHER" id="PTHR31157">
    <property type="entry name" value="SCP DOMAIN-CONTAINING PROTEIN"/>
    <property type="match status" value="1"/>
</dbReference>
<name>A0ABQ3X170_9ACTN</name>
<evidence type="ECO:0000256" key="2">
    <source>
        <dbReference type="SAM" id="SignalP"/>
    </source>
</evidence>
<dbReference type="Gene3D" id="3.40.33.10">
    <property type="entry name" value="CAP"/>
    <property type="match status" value="1"/>
</dbReference>